<evidence type="ECO:0000313" key="6">
    <source>
        <dbReference type="Proteomes" id="UP001391051"/>
    </source>
</evidence>
<evidence type="ECO:0000256" key="4">
    <source>
        <dbReference type="SAM" id="MobiDB-lite"/>
    </source>
</evidence>
<dbReference type="InterPro" id="IPR036770">
    <property type="entry name" value="Ankyrin_rpt-contain_sf"/>
</dbReference>
<feature type="region of interest" description="Disordered" evidence="4">
    <location>
        <begin position="611"/>
        <end position="637"/>
    </location>
</feature>
<feature type="repeat" description="ANK" evidence="3">
    <location>
        <begin position="469"/>
        <end position="502"/>
    </location>
</feature>
<comment type="caution">
    <text evidence="5">The sequence shown here is derived from an EMBL/GenBank/DDBJ whole genome shotgun (WGS) entry which is preliminary data.</text>
</comment>
<dbReference type="PANTHER" id="PTHR24126">
    <property type="entry name" value="ANKYRIN REPEAT, PH AND SEC7 DOMAIN CONTAINING PROTEIN SECG-RELATED"/>
    <property type="match status" value="1"/>
</dbReference>
<feature type="region of interest" description="Disordered" evidence="4">
    <location>
        <begin position="45"/>
        <end position="80"/>
    </location>
</feature>
<accession>A0ABR1PTC9</accession>
<protein>
    <recommendedName>
        <fullName evidence="7">Ankyrin</fullName>
    </recommendedName>
</protein>
<gene>
    <name evidence="5" type="ORF">PG986_014212</name>
</gene>
<feature type="repeat" description="ANK" evidence="3">
    <location>
        <begin position="282"/>
        <end position="315"/>
    </location>
</feature>
<dbReference type="Pfam" id="PF00023">
    <property type="entry name" value="Ank"/>
    <property type="match status" value="1"/>
</dbReference>
<dbReference type="EMBL" id="JAQQWE010000010">
    <property type="protein sequence ID" value="KAK7937344.1"/>
    <property type="molecule type" value="Genomic_DNA"/>
</dbReference>
<evidence type="ECO:0000313" key="5">
    <source>
        <dbReference type="EMBL" id="KAK7937344.1"/>
    </source>
</evidence>
<dbReference type="SMART" id="SM00248">
    <property type="entry name" value="ANK"/>
    <property type="match status" value="8"/>
</dbReference>
<dbReference type="Pfam" id="PF12796">
    <property type="entry name" value="Ank_2"/>
    <property type="match status" value="1"/>
</dbReference>
<dbReference type="PROSITE" id="PS50088">
    <property type="entry name" value="ANK_REPEAT"/>
    <property type="match status" value="2"/>
</dbReference>
<organism evidence="5 6">
    <name type="scientific">Apiospora aurea</name>
    <dbReference type="NCBI Taxonomy" id="335848"/>
    <lineage>
        <taxon>Eukaryota</taxon>
        <taxon>Fungi</taxon>
        <taxon>Dikarya</taxon>
        <taxon>Ascomycota</taxon>
        <taxon>Pezizomycotina</taxon>
        <taxon>Sordariomycetes</taxon>
        <taxon>Xylariomycetidae</taxon>
        <taxon>Amphisphaeriales</taxon>
        <taxon>Apiosporaceae</taxon>
        <taxon>Apiospora</taxon>
    </lineage>
</organism>
<dbReference type="PROSITE" id="PS50297">
    <property type="entry name" value="ANK_REP_REGION"/>
    <property type="match status" value="1"/>
</dbReference>
<evidence type="ECO:0008006" key="7">
    <source>
        <dbReference type="Google" id="ProtNLM"/>
    </source>
</evidence>
<reference evidence="5 6" key="1">
    <citation type="submission" date="2023-01" db="EMBL/GenBank/DDBJ databases">
        <title>Analysis of 21 Apiospora genomes using comparative genomics revels a genus with tremendous synthesis potential of carbohydrate active enzymes and secondary metabolites.</title>
        <authorList>
            <person name="Sorensen T."/>
        </authorList>
    </citation>
    <scope>NUCLEOTIDE SEQUENCE [LARGE SCALE GENOMIC DNA]</scope>
    <source>
        <strain evidence="5 6">CBS 24483</strain>
    </source>
</reference>
<dbReference type="Proteomes" id="UP001391051">
    <property type="component" value="Unassembled WGS sequence"/>
</dbReference>
<proteinExistence type="predicted"/>
<keyword evidence="1" id="KW-0677">Repeat</keyword>
<dbReference type="Gene3D" id="1.25.40.20">
    <property type="entry name" value="Ankyrin repeat-containing domain"/>
    <property type="match status" value="1"/>
</dbReference>
<evidence type="ECO:0000256" key="1">
    <source>
        <dbReference type="ARBA" id="ARBA00022737"/>
    </source>
</evidence>
<name>A0ABR1PTC9_9PEZI</name>
<evidence type="ECO:0000256" key="2">
    <source>
        <dbReference type="ARBA" id="ARBA00023043"/>
    </source>
</evidence>
<dbReference type="InterPro" id="IPR002110">
    <property type="entry name" value="Ankyrin_rpt"/>
</dbReference>
<keyword evidence="6" id="KW-1185">Reference proteome</keyword>
<keyword evidence="2 3" id="KW-0040">ANK repeat</keyword>
<feature type="compositionally biased region" description="Basic and acidic residues" evidence="4">
    <location>
        <begin position="611"/>
        <end position="626"/>
    </location>
</feature>
<evidence type="ECO:0000256" key="3">
    <source>
        <dbReference type="PROSITE-ProRule" id="PRU00023"/>
    </source>
</evidence>
<dbReference type="GeneID" id="92083496"/>
<dbReference type="RefSeq" id="XP_066692672.1">
    <property type="nucleotide sequence ID" value="XM_066850434.1"/>
</dbReference>
<sequence length="637" mass="71972">MYRTEVLWTEQKERNERWEGHPFKYAWEFRAVEWDGPLTPFSGRFPHEVTSPQPRSEKWCYDTDDEEENENAGPSAVAEEPPRWKGLSMLQWACSVGNTAVAQKVLDVAERVWKEYIDYHHNDSLHSAIHFAAWYGRTNILRVFETIPGSNKLLMNWISGFRCIAPRDLGKVFGQINPDIGNEVPFGYSTNYMQRPFTLNPLGIAILRGHREAAEYLVRFYDDTAVDDLTNDEQTGMPRRVKVFDPIVHPLHLACYMGMTDVVKAIVDKGGADVNTISAPLAFATALMLAAARPDNDDIIDFLLEHGADATIQGSQKRTALEWALQFGAPENARRMVAEGCPADVWLWSGRSYCALYLSMLDDANFDVTQAIFRKHPDLPDLLWRVCLNLAIRSRNSCERTIRWCVEHDLGLGPISEGELTEDMPSHHHLGLIFDRSALHCVASHPALPLDVLASVLEKRPQDINLSDEGWTPLCSALANGHNSPQVALLLSKGADPAACPEKQRAILAAAREGKSDAEIEAIKTRYRTAREIERDEYLAQQEAENAEDYRKAAAWGIGPRQWRQMHRRSIRMAQMNDLRSFGMGVDEVIAFADAGWDAAKLELERLLAEEKEGRRRRDESWKEAYPDGEVSGDTAD</sequence>
<dbReference type="SUPFAM" id="SSF48403">
    <property type="entry name" value="Ankyrin repeat"/>
    <property type="match status" value="1"/>
</dbReference>